<feature type="transmembrane region" description="Helical" evidence="1">
    <location>
        <begin position="17"/>
        <end position="35"/>
    </location>
</feature>
<dbReference type="CDD" id="cd01949">
    <property type="entry name" value="GGDEF"/>
    <property type="match status" value="1"/>
</dbReference>
<dbReference type="InterPro" id="IPR000160">
    <property type="entry name" value="GGDEF_dom"/>
</dbReference>
<reference evidence="5" key="1">
    <citation type="submission" date="2016-10" db="EMBL/GenBank/DDBJ databases">
        <authorList>
            <person name="Varghese N."/>
            <person name="Submissions S."/>
        </authorList>
    </citation>
    <scope>NUCLEOTIDE SEQUENCE [LARGE SCALE GENOMIC DNA]</scope>
    <source>
        <strain evidence="5">DSM 46838</strain>
    </source>
</reference>
<dbReference type="InterPro" id="IPR013656">
    <property type="entry name" value="PAS_4"/>
</dbReference>
<dbReference type="InterPro" id="IPR000014">
    <property type="entry name" value="PAS"/>
</dbReference>
<proteinExistence type="predicted"/>
<dbReference type="RefSeq" id="WP_092200327.1">
    <property type="nucleotide sequence ID" value="NZ_FOND01000011.1"/>
</dbReference>
<dbReference type="PANTHER" id="PTHR44757">
    <property type="entry name" value="DIGUANYLATE CYCLASE DGCP"/>
    <property type="match status" value="1"/>
</dbReference>
<dbReference type="OrthoDB" id="23692at2"/>
<dbReference type="Pfam" id="PF08448">
    <property type="entry name" value="PAS_4"/>
    <property type="match status" value="1"/>
</dbReference>
<evidence type="ECO:0000313" key="5">
    <source>
        <dbReference type="Proteomes" id="UP000198589"/>
    </source>
</evidence>
<dbReference type="SMART" id="SM00052">
    <property type="entry name" value="EAL"/>
    <property type="match status" value="1"/>
</dbReference>
<dbReference type="Proteomes" id="UP000198589">
    <property type="component" value="Unassembled WGS sequence"/>
</dbReference>
<dbReference type="PROSITE" id="PS50883">
    <property type="entry name" value="EAL"/>
    <property type="match status" value="1"/>
</dbReference>
<dbReference type="CDD" id="cd01948">
    <property type="entry name" value="EAL"/>
    <property type="match status" value="1"/>
</dbReference>
<name>A0A1I2HPK6_9ACTN</name>
<dbReference type="PANTHER" id="PTHR44757:SF2">
    <property type="entry name" value="BIOFILM ARCHITECTURE MAINTENANCE PROTEIN MBAA"/>
    <property type="match status" value="1"/>
</dbReference>
<dbReference type="NCBIfam" id="TIGR00254">
    <property type="entry name" value="GGDEF"/>
    <property type="match status" value="1"/>
</dbReference>
<feature type="domain" description="EAL" evidence="2">
    <location>
        <begin position="619"/>
        <end position="873"/>
    </location>
</feature>
<keyword evidence="1" id="KW-1133">Transmembrane helix</keyword>
<dbReference type="STRING" id="1798228.SAMN05216574_111115"/>
<dbReference type="Pfam" id="PF00990">
    <property type="entry name" value="GGDEF"/>
    <property type="match status" value="1"/>
</dbReference>
<dbReference type="InterPro" id="IPR052155">
    <property type="entry name" value="Biofilm_reg_signaling"/>
</dbReference>
<feature type="domain" description="GGDEF" evidence="3">
    <location>
        <begin position="478"/>
        <end position="610"/>
    </location>
</feature>
<accession>A0A1I2HPK6</accession>
<evidence type="ECO:0000313" key="4">
    <source>
        <dbReference type="EMBL" id="SFF31749.1"/>
    </source>
</evidence>
<keyword evidence="5" id="KW-1185">Reference proteome</keyword>
<evidence type="ECO:0000256" key="1">
    <source>
        <dbReference type="SAM" id="Phobius"/>
    </source>
</evidence>
<dbReference type="Gene3D" id="3.20.20.450">
    <property type="entry name" value="EAL domain"/>
    <property type="match status" value="1"/>
</dbReference>
<dbReference type="AlphaFoldDB" id="A0A1I2HPK6"/>
<evidence type="ECO:0000259" key="3">
    <source>
        <dbReference type="PROSITE" id="PS50887"/>
    </source>
</evidence>
<evidence type="ECO:0000259" key="2">
    <source>
        <dbReference type="PROSITE" id="PS50883"/>
    </source>
</evidence>
<feature type="transmembrane region" description="Helical" evidence="1">
    <location>
        <begin position="41"/>
        <end position="60"/>
    </location>
</feature>
<feature type="transmembrane region" description="Helical" evidence="1">
    <location>
        <begin position="130"/>
        <end position="148"/>
    </location>
</feature>
<gene>
    <name evidence="4" type="ORF">SAMN05216574_111115</name>
</gene>
<dbReference type="Gene3D" id="3.30.450.20">
    <property type="entry name" value="PAS domain"/>
    <property type="match status" value="1"/>
</dbReference>
<dbReference type="SMART" id="SM00267">
    <property type="entry name" value="GGDEF"/>
    <property type="match status" value="1"/>
</dbReference>
<dbReference type="SUPFAM" id="SSF141868">
    <property type="entry name" value="EAL domain-like"/>
    <property type="match status" value="1"/>
</dbReference>
<dbReference type="SUPFAM" id="SSF55785">
    <property type="entry name" value="PYP-like sensor domain (PAS domain)"/>
    <property type="match status" value="1"/>
</dbReference>
<dbReference type="FunFam" id="3.30.70.270:FF:000001">
    <property type="entry name" value="Diguanylate cyclase domain protein"/>
    <property type="match status" value="1"/>
</dbReference>
<feature type="transmembrane region" description="Helical" evidence="1">
    <location>
        <begin position="168"/>
        <end position="186"/>
    </location>
</feature>
<organism evidence="4 5">
    <name type="scientific">Blastococcus tunisiensis</name>
    <dbReference type="NCBI Taxonomy" id="1798228"/>
    <lineage>
        <taxon>Bacteria</taxon>
        <taxon>Bacillati</taxon>
        <taxon>Actinomycetota</taxon>
        <taxon>Actinomycetes</taxon>
        <taxon>Geodermatophilales</taxon>
        <taxon>Geodermatophilaceae</taxon>
        <taxon>Blastococcus</taxon>
    </lineage>
</organism>
<dbReference type="InterPro" id="IPR029787">
    <property type="entry name" value="Nucleotide_cyclase"/>
</dbReference>
<dbReference type="SUPFAM" id="SSF55073">
    <property type="entry name" value="Nucleotide cyclase"/>
    <property type="match status" value="1"/>
</dbReference>
<dbReference type="InterPro" id="IPR043128">
    <property type="entry name" value="Rev_trsase/Diguanyl_cyclase"/>
</dbReference>
<dbReference type="Pfam" id="PF00563">
    <property type="entry name" value="EAL"/>
    <property type="match status" value="1"/>
</dbReference>
<keyword evidence="1" id="KW-0812">Transmembrane</keyword>
<feature type="transmembrane region" description="Helical" evidence="1">
    <location>
        <begin position="67"/>
        <end position="88"/>
    </location>
</feature>
<feature type="transmembrane region" description="Helical" evidence="1">
    <location>
        <begin position="195"/>
        <end position="214"/>
    </location>
</feature>
<dbReference type="PROSITE" id="PS50887">
    <property type="entry name" value="GGDEF"/>
    <property type="match status" value="1"/>
</dbReference>
<protein>
    <submittedName>
        <fullName evidence="4">PAS domain S-box-containing protein/diguanylate cyclase (GGDEF) domain-containing protein</fullName>
    </submittedName>
</protein>
<dbReference type="InterPro" id="IPR001633">
    <property type="entry name" value="EAL_dom"/>
</dbReference>
<feature type="transmembrane region" description="Helical" evidence="1">
    <location>
        <begin position="100"/>
        <end position="118"/>
    </location>
</feature>
<dbReference type="InterPro" id="IPR035919">
    <property type="entry name" value="EAL_sf"/>
</dbReference>
<dbReference type="Gene3D" id="3.30.70.270">
    <property type="match status" value="1"/>
</dbReference>
<keyword evidence="1" id="KW-0472">Membrane</keyword>
<sequence>MGERAPRGPSRPARTRGWFVVVLAALAGHLLLAGTGASDGIYFLVVVGAAAASWFLVGTGAGRTSGVLLALGLTANAGADLVWQVLVWRGVDVDVSAAEVLYLTSYVLVAAALTRMADATGRPARARVDGWIDAVIVFVAVLLLMGELTLADTLADASQPWVVRVTWALYPALDAALIALVFRLVAGSGRYDRRALAVAAGAVCWLASDVGYLLTADPEAPPVLLESGWMLGAVLLAVASRRRPDRPVPRDRPESGGLARLAVCLGALLVPATIELVHDLTDGAESPLSMFGATLVLVLLVFLRTARLLQAESAARALVRSQARYSAALAAHSSDAVIVVDRLGRLQSDPAPLAALLGADLAADLAVSALLAGAGLDAVEGRMAFRRALDAGGAVVSAELPRRTADGERWLGVRLVDLSDDPDVRGVVIHATDITERKRAEQTLAHQAFHDGLTGLANRALFTDRVEQALRHNARHGDTAAVVYIDLDGFKAVNDSLGHQAGDRLLQKVAERLAATVRGGDTLARLGGDEFAILVEQTTGAAEASAAGERVLAALEGPIRIGRQSVTVSGSIGIAVSDGEATSDSMIRDADNAMYAAKAAGRGRVVVFDPAMRAAAVEQRELERELQGALAGGQLRLVYQPVIDLADEAVVGFEALLRWRSPALGSIPPDRFVPLAEDLGLIGEIGSWVLREACTTAAAWRRQDPAADLTIAVNVSAVQLASPDLVGHLAEALRVSGLPASALVLEVTETALVRDPDAAADQLAALRALGVRLALDDFGTGYSSLSYLRQFTVDILKIDRSFISTIQGAALPPIVRGLIDLGRTLDLEIVAEGVELEVQRDQLRNARCDLAQGYLFAAPLEQADAGALLGRRPAPLR</sequence>
<dbReference type="NCBIfam" id="TIGR00229">
    <property type="entry name" value="sensory_box"/>
    <property type="match status" value="1"/>
</dbReference>
<dbReference type="EMBL" id="FOND01000011">
    <property type="protein sequence ID" value="SFF31749.1"/>
    <property type="molecule type" value="Genomic_DNA"/>
</dbReference>
<dbReference type="InterPro" id="IPR035965">
    <property type="entry name" value="PAS-like_dom_sf"/>
</dbReference>